<keyword evidence="2" id="KW-0964">Secreted</keyword>
<dbReference type="InterPro" id="IPR050557">
    <property type="entry name" value="RTX_toxin/Mannuronan_C5-epim"/>
</dbReference>
<dbReference type="PANTHER" id="PTHR38340:SF1">
    <property type="entry name" value="S-LAYER PROTEIN"/>
    <property type="match status" value="1"/>
</dbReference>
<comment type="caution">
    <text evidence="4">The sequence shown here is derived from an EMBL/GenBank/DDBJ whole genome shotgun (WGS) entry which is preliminary data.</text>
</comment>
<dbReference type="InterPro" id="IPR036844">
    <property type="entry name" value="Hint_dom_sf"/>
</dbReference>
<dbReference type="InterPro" id="IPR018511">
    <property type="entry name" value="Hemolysin-typ_Ca-bd_CS"/>
</dbReference>
<dbReference type="SUPFAM" id="SSF56988">
    <property type="entry name" value="Anthrax protective antigen"/>
    <property type="match status" value="1"/>
</dbReference>
<evidence type="ECO:0000256" key="1">
    <source>
        <dbReference type="ARBA" id="ARBA00004613"/>
    </source>
</evidence>
<dbReference type="RefSeq" id="WP_132950672.1">
    <property type="nucleotide sequence ID" value="NZ_SLXU01000002.1"/>
</dbReference>
<dbReference type="PROSITE" id="PS51820">
    <property type="entry name" value="PA14"/>
    <property type="match status" value="1"/>
</dbReference>
<evidence type="ECO:0000259" key="3">
    <source>
        <dbReference type="PROSITE" id="PS51820"/>
    </source>
</evidence>
<dbReference type="GO" id="GO:0005509">
    <property type="term" value="F:calcium ion binding"/>
    <property type="evidence" value="ECO:0007669"/>
    <property type="project" value="InterPro"/>
</dbReference>
<dbReference type="PANTHER" id="PTHR38340">
    <property type="entry name" value="S-LAYER PROTEIN"/>
    <property type="match status" value="1"/>
</dbReference>
<dbReference type="SUPFAM" id="SSF51294">
    <property type="entry name" value="Hedgehog/intein (Hint) domain"/>
    <property type="match status" value="1"/>
</dbReference>
<dbReference type="PROSITE" id="PS00330">
    <property type="entry name" value="HEMOLYSIN_CALCIUM"/>
    <property type="match status" value="2"/>
</dbReference>
<dbReference type="InterPro" id="IPR028992">
    <property type="entry name" value="Hedgehog/Intein_dom"/>
</dbReference>
<dbReference type="Pfam" id="PF00353">
    <property type="entry name" value="HemolysinCabind"/>
    <property type="match status" value="4"/>
</dbReference>
<dbReference type="InterPro" id="IPR011049">
    <property type="entry name" value="Serralysin-like_metalloprot_C"/>
</dbReference>
<dbReference type="Pfam" id="PF07691">
    <property type="entry name" value="PA14"/>
    <property type="match status" value="1"/>
</dbReference>
<feature type="domain" description="PA14" evidence="3">
    <location>
        <begin position="563"/>
        <end position="727"/>
    </location>
</feature>
<dbReference type="GO" id="GO:0016539">
    <property type="term" value="P:intein-mediated protein splicing"/>
    <property type="evidence" value="ECO:0007669"/>
    <property type="project" value="InterPro"/>
</dbReference>
<keyword evidence="5" id="KW-1185">Reference proteome</keyword>
<dbReference type="GO" id="GO:0005576">
    <property type="term" value="C:extracellular region"/>
    <property type="evidence" value="ECO:0007669"/>
    <property type="project" value="UniProtKB-SubCell"/>
</dbReference>
<dbReference type="Gene3D" id="2.150.10.10">
    <property type="entry name" value="Serralysin-like metalloprotease, C-terminal"/>
    <property type="match status" value="2"/>
</dbReference>
<sequence length="1035" mass="106590">MATYQVSFYSLSPGALPDRIGDVFVWNGPSDFDATATITDNEPGIEGISLDDDHAGAETATATVNVNGATSTNSAVDAEEVWTVRDTQTGDIFQLAAFDVEQGAAAGLYILAERQLVQGRTYEVLENDTNPDAAAGDIAFSYVDYAENMAEPSRVVDGTVGNDAIGTAYVDDPEGDIVDDGGGTGAGGLGDVIDGRDGDDRIWAGSGADTVFGGAGQDTLSGGAGNDTLWGDGPVATPTTQTMSWSDIGGAGADISNGLSVDMGDMRVNVSVTQGATFEFAEIATDNQYVAAGESFDPDSSVLLASYGSSGDVATMALDFAAETGSGLNDEVQNVAFRINDLDWQPNDHLDRVTVTAYDAQGNEVAVSLSTTGSDTISGNTATAAQTQDATDAAEGSILVQVAGPVARIVIDYDNIGTGASGVWIGDVQYDTVPIAGDDDTLEGGAGDDVLYGGDGADRFSFGDGFGTDIAEGGAGSDILDFSTLTTAISGSLGAGGTGSLGDSTNSVGFSEIEEVVLTGQDDGVDASATTGGIALTGLGGHDTLSGGSGNDLLVGDGTAPAPISGAWNYSAYNYDFAATGDQAFDIEAGTLAGSGTTDDFDVQALINALRGTGGDPNDFGVVYTSTLTPDETGTHGFSLTSDDGSTLRILDSTGTPVAVLNSDGTTLDYLDNDYHQAATTRTGQIDLVAGETYTIEVRYWENAGGNTLDGTITSPSGTVSPLASSPLVSGPAMAEGAGDDVLIGGAGADTLIGGAGNDSLTVAEGDSASGGDGDDYFTVTDYGEPGSGSMTLDGGETGETLGDTLDFNGQLLLGSISYSETDDAAGGLSGTATLLDGTIVNFSGFETIICFAKGTHIMTPRGERPIEELRPDDMVLTADNGPQPLRWIDSRSVPAKGRLTPIRIRAGLFGNRRDLVVSPQHRMLYEGYRAQLLFGDNQVLVPAAHLVDHHQVLEEPGGEVTYFHMMFDRHEIVFAEGARSESFHPGHVGLDAVRGPAREELFRIFPQLRALPQSYGPTSRMCLKRFESKILEVA</sequence>
<dbReference type="SUPFAM" id="SSF51120">
    <property type="entry name" value="beta-Roll"/>
    <property type="match status" value="2"/>
</dbReference>
<dbReference type="InterPro" id="IPR037524">
    <property type="entry name" value="PA14/GLEYA"/>
</dbReference>
<reference evidence="4 5" key="1">
    <citation type="submission" date="2019-03" db="EMBL/GenBank/DDBJ databases">
        <title>Genomic Encyclopedia of Type Strains, Phase IV (KMG-IV): sequencing the most valuable type-strain genomes for metagenomic binning, comparative biology and taxonomic classification.</title>
        <authorList>
            <person name="Goeker M."/>
        </authorList>
    </citation>
    <scope>NUCLEOTIDE SEQUENCE [LARGE SCALE GENOMIC DNA]</scope>
    <source>
        <strain evidence="4 5">DSM 24766</strain>
    </source>
</reference>
<evidence type="ECO:0000313" key="5">
    <source>
        <dbReference type="Proteomes" id="UP000295050"/>
    </source>
</evidence>
<dbReference type="InterPro" id="IPR006141">
    <property type="entry name" value="Intein_N"/>
</dbReference>
<organism evidence="4 5">
    <name type="scientific">Rhodovulum bhavnagarense</name>
    <dbReference type="NCBI Taxonomy" id="992286"/>
    <lineage>
        <taxon>Bacteria</taxon>
        <taxon>Pseudomonadati</taxon>
        <taxon>Pseudomonadota</taxon>
        <taxon>Alphaproteobacteria</taxon>
        <taxon>Rhodobacterales</taxon>
        <taxon>Paracoccaceae</taxon>
        <taxon>Rhodovulum</taxon>
    </lineage>
</organism>
<dbReference type="AlphaFoldDB" id="A0A4R2RIV3"/>
<dbReference type="Proteomes" id="UP000295050">
    <property type="component" value="Unassembled WGS sequence"/>
</dbReference>
<name>A0A4R2RIV3_9RHOB</name>
<dbReference type="Gene3D" id="2.60.120.1560">
    <property type="match status" value="1"/>
</dbReference>
<accession>A0A4R2RIV3</accession>
<gene>
    <name evidence="4" type="ORF">EV663_102266</name>
</gene>
<comment type="subcellular location">
    <subcellularLocation>
        <location evidence="1">Secreted</location>
    </subcellularLocation>
</comment>
<proteinExistence type="predicted"/>
<dbReference type="InterPro" id="IPR011658">
    <property type="entry name" value="PA14_dom"/>
</dbReference>
<dbReference type="Pfam" id="PF13403">
    <property type="entry name" value="Hint_2"/>
    <property type="match status" value="1"/>
</dbReference>
<dbReference type="Gene3D" id="2.170.16.10">
    <property type="entry name" value="Hedgehog/Intein (Hint) domain"/>
    <property type="match status" value="1"/>
</dbReference>
<dbReference type="PROSITE" id="PS50817">
    <property type="entry name" value="INTEIN_N_TER"/>
    <property type="match status" value="1"/>
</dbReference>
<evidence type="ECO:0000256" key="2">
    <source>
        <dbReference type="ARBA" id="ARBA00022525"/>
    </source>
</evidence>
<dbReference type="EMBL" id="SLXU01000002">
    <property type="protein sequence ID" value="TCP62419.1"/>
    <property type="molecule type" value="Genomic_DNA"/>
</dbReference>
<dbReference type="OrthoDB" id="6305173at2"/>
<dbReference type="CDD" id="cd00081">
    <property type="entry name" value="Hint"/>
    <property type="match status" value="1"/>
</dbReference>
<dbReference type="InterPro" id="IPR001343">
    <property type="entry name" value="Hemolysn_Ca-bd"/>
</dbReference>
<protein>
    <submittedName>
        <fullName evidence="4">Ca2+-binding RTX toxin-like protein</fullName>
    </submittedName>
</protein>
<evidence type="ECO:0000313" key="4">
    <source>
        <dbReference type="EMBL" id="TCP62419.1"/>
    </source>
</evidence>
<dbReference type="PRINTS" id="PR00313">
    <property type="entry name" value="CABNDNGRPT"/>
</dbReference>